<evidence type="ECO:0000313" key="4">
    <source>
        <dbReference type="Proteomes" id="UP000199433"/>
    </source>
</evidence>
<evidence type="ECO:0000256" key="2">
    <source>
        <dbReference type="SAM" id="Phobius"/>
    </source>
</evidence>
<keyword evidence="2" id="KW-0472">Membrane</keyword>
<feature type="compositionally biased region" description="Low complexity" evidence="1">
    <location>
        <begin position="55"/>
        <end position="67"/>
    </location>
</feature>
<organism evidence="3 4">
    <name type="scientific">Alkalibacterium thalassium</name>
    <dbReference type="NCBI Taxonomy" id="426701"/>
    <lineage>
        <taxon>Bacteria</taxon>
        <taxon>Bacillati</taxon>
        <taxon>Bacillota</taxon>
        <taxon>Bacilli</taxon>
        <taxon>Lactobacillales</taxon>
        <taxon>Carnobacteriaceae</taxon>
        <taxon>Alkalibacterium</taxon>
    </lineage>
</organism>
<keyword evidence="2" id="KW-1133">Transmembrane helix</keyword>
<feature type="transmembrane region" description="Helical" evidence="2">
    <location>
        <begin position="12"/>
        <end position="29"/>
    </location>
</feature>
<reference evidence="4" key="1">
    <citation type="submission" date="2016-10" db="EMBL/GenBank/DDBJ databases">
        <authorList>
            <person name="Varghese N."/>
            <person name="Submissions S."/>
        </authorList>
    </citation>
    <scope>NUCLEOTIDE SEQUENCE [LARGE SCALE GENOMIC DNA]</scope>
    <source>
        <strain evidence="4">DSM 19181</strain>
    </source>
</reference>
<feature type="region of interest" description="Disordered" evidence="1">
    <location>
        <begin position="653"/>
        <end position="679"/>
    </location>
</feature>
<accession>A0A1G9E5N1</accession>
<protein>
    <submittedName>
        <fullName evidence="3">Uncharacterized protein</fullName>
    </submittedName>
</protein>
<feature type="compositionally biased region" description="Basic residues" evidence="1">
    <location>
        <begin position="86"/>
        <end position="97"/>
    </location>
</feature>
<dbReference type="STRING" id="426701.SAMN04488098_105412"/>
<dbReference type="RefSeq" id="WP_091268437.1">
    <property type="nucleotide sequence ID" value="NZ_FNFK01000054.1"/>
</dbReference>
<dbReference type="OrthoDB" id="2987979at2"/>
<keyword evidence="2" id="KW-0812">Transmembrane</keyword>
<evidence type="ECO:0000313" key="3">
    <source>
        <dbReference type="EMBL" id="SDK71419.1"/>
    </source>
</evidence>
<keyword evidence="4" id="KW-1185">Reference proteome</keyword>
<dbReference type="AlphaFoldDB" id="A0A1G9E5N1"/>
<gene>
    <name evidence="3" type="ORF">SAMN04488098_105412</name>
</gene>
<dbReference type="EMBL" id="FNFK01000054">
    <property type="protein sequence ID" value="SDK71419.1"/>
    <property type="molecule type" value="Genomic_DNA"/>
</dbReference>
<evidence type="ECO:0000256" key="1">
    <source>
        <dbReference type="SAM" id="MobiDB-lite"/>
    </source>
</evidence>
<dbReference type="Proteomes" id="UP000199433">
    <property type="component" value="Unassembled WGS sequence"/>
</dbReference>
<dbReference type="Gene3D" id="3.30.70.2330">
    <property type="match status" value="2"/>
</dbReference>
<name>A0A1G9E5N1_9LACT</name>
<proteinExistence type="predicted"/>
<feature type="region of interest" description="Disordered" evidence="1">
    <location>
        <begin position="55"/>
        <end position="97"/>
    </location>
</feature>
<sequence length="999" mass="115322">MSKSNNSKETGCALLFKVVLGFIFVLGFITEPGLFFFIGLATIALIIILGIESSDSRSTSNNKSSTKTTDKGKVLNGGIDQSHLPKSNRAKSSRPKRYSNYTTQVWDANEINTEHYDNIETEYNKKHTVPAWGNIEDTPLIISKNRISNKEYKRELYIIKQENTNEIQFYNFIEKIMKEFDIKLKPAIMADVKSYGQLDTIHTIDELALYCAMLQDTITDIFMTIRTGISSYNGNKYLTTSYLNSLFPSFQHVTHKYQMNRENSKIINFHKQNLVRFARNKDYLFDNIYFERLLTLFLKIDKTARYIGKHRKTIVNSGMIEIDLNNLTWVSFNNVSAELVMAEVIHNGNLTTENRELKKEINKKIWYERRIDIINSVVTSKLIEATEKIKDNLGDVSNNFYVSSYVCPDCGSQMYKTVFPPGKEYRITVHKKDKTVTGNSKKEIEFLIKRLFTCHQCKTLFTAKFNSLSDGFVYESKTLSSSDYVKEIIKINKVGTTEGRSDSNNGPVEYKSKPIKPTNGLDTFTVKFHLTNVNSKNIETTKLDTPIYGSRRYSSKDDDNAIEIRNTYGRSLGWVPKSHSGKIAKAMDMRQPIFTRISKKYGEKRYGYGLEIIMTTNQETYDSVVPIDDTSTHFESNIISNKGKTITNVDKTSEGNRKVTSSNISMDAKGSPTDSGALHRDNHITKKIKLTGVTFNNRQTTLKLTNKDALITYRRDYYNEFDKNAIEIVDIYGSSLGWVPKSENTELAKEIDKGRKFHVGISQKYGGNNYNYGLEVVMSTDEEVVKSVTSVDKSRTYSSGEDNTQKLRVSKNVNNANDSDLPSELKDEIMNNVQVEVSSETHNENIKDNLEYTSNKLKEASIYLEKTSAKENFIRFVPYYYYLVLRNEDFKNIIVIFYLASIFGPFSFEVFDKQEVKELLELKKYEDDYDFMQKLDDWAVPDRKDYINFEYNIKIWNNILSKMEELISYLNNHQFVEDRAYYLPELEFMGFSKEHWPRI</sequence>